<dbReference type="RefSeq" id="XP_022943461.1">
    <property type="nucleotide sequence ID" value="XM_023087693.1"/>
</dbReference>
<evidence type="ECO:0000256" key="4">
    <source>
        <dbReference type="ARBA" id="ARBA00023242"/>
    </source>
</evidence>
<evidence type="ECO:0000256" key="1">
    <source>
        <dbReference type="ARBA" id="ARBA00004123"/>
    </source>
</evidence>
<dbReference type="GO" id="GO:0005634">
    <property type="term" value="C:nucleus"/>
    <property type="evidence" value="ECO:0007669"/>
    <property type="project" value="UniProtKB-SubCell"/>
</dbReference>
<dbReference type="PANTHER" id="PTHR31250:SF14">
    <property type="entry name" value="IQ DOMAIN-CONTAINING PROTEIN IQM2"/>
    <property type="match status" value="1"/>
</dbReference>
<organism evidence="6 7">
    <name type="scientific">Cucurbita moschata</name>
    <name type="common">Winter crookneck squash</name>
    <name type="synonym">Cucurbita pepo var. moschata</name>
    <dbReference type="NCBI Taxonomy" id="3662"/>
    <lineage>
        <taxon>Eukaryota</taxon>
        <taxon>Viridiplantae</taxon>
        <taxon>Streptophyta</taxon>
        <taxon>Embryophyta</taxon>
        <taxon>Tracheophyta</taxon>
        <taxon>Spermatophyta</taxon>
        <taxon>Magnoliopsida</taxon>
        <taxon>eudicotyledons</taxon>
        <taxon>Gunneridae</taxon>
        <taxon>Pentapetalae</taxon>
        <taxon>rosids</taxon>
        <taxon>fabids</taxon>
        <taxon>Cucurbitales</taxon>
        <taxon>Cucurbitaceae</taxon>
        <taxon>Cucurbiteae</taxon>
        <taxon>Cucurbita</taxon>
    </lineage>
</organism>
<proteinExistence type="predicted"/>
<dbReference type="AlphaFoldDB" id="A0A6J1FRS2"/>
<comment type="subcellular location">
    <subcellularLocation>
        <location evidence="2">Cytoplasm</location>
    </subcellularLocation>
    <subcellularLocation>
        <location evidence="1">Nucleus</location>
    </subcellularLocation>
</comment>
<name>A0A6J1FRS2_CUCMO</name>
<keyword evidence="4" id="KW-0539">Nucleus</keyword>
<dbReference type="Proteomes" id="UP000504609">
    <property type="component" value="Unplaced"/>
</dbReference>
<dbReference type="GeneID" id="111448221"/>
<dbReference type="InterPro" id="IPR044159">
    <property type="entry name" value="IQM"/>
</dbReference>
<keyword evidence="3" id="KW-0963">Cytoplasm</keyword>
<evidence type="ECO:0000313" key="7">
    <source>
        <dbReference type="RefSeq" id="XP_022943461.1"/>
    </source>
</evidence>
<dbReference type="KEGG" id="cmos:111448221"/>
<reference evidence="7" key="1">
    <citation type="submission" date="2025-08" db="UniProtKB">
        <authorList>
            <consortium name="RefSeq"/>
        </authorList>
    </citation>
    <scope>IDENTIFICATION</scope>
    <source>
        <tissue evidence="7">Young leaves</tissue>
    </source>
</reference>
<dbReference type="PANTHER" id="PTHR31250">
    <property type="entry name" value="IQ DOMAIN-CONTAINING PROTEIN IQM3"/>
    <property type="match status" value="1"/>
</dbReference>
<evidence type="ECO:0000313" key="6">
    <source>
        <dbReference type="Proteomes" id="UP000504609"/>
    </source>
</evidence>
<feature type="region of interest" description="Disordered" evidence="5">
    <location>
        <begin position="428"/>
        <end position="461"/>
    </location>
</feature>
<protein>
    <submittedName>
        <fullName evidence="7">IQ domain-containing protein IQM2-like</fullName>
    </submittedName>
</protein>
<evidence type="ECO:0000256" key="2">
    <source>
        <dbReference type="ARBA" id="ARBA00004496"/>
    </source>
</evidence>
<keyword evidence="6" id="KW-1185">Reference proteome</keyword>
<evidence type="ECO:0000256" key="5">
    <source>
        <dbReference type="SAM" id="MobiDB-lite"/>
    </source>
</evidence>
<dbReference type="GO" id="GO:0005737">
    <property type="term" value="C:cytoplasm"/>
    <property type="evidence" value="ECO:0007669"/>
    <property type="project" value="UniProtKB-SubCell"/>
</dbReference>
<evidence type="ECO:0000256" key="3">
    <source>
        <dbReference type="ARBA" id="ARBA00022490"/>
    </source>
</evidence>
<accession>A0A6J1FRS2</accession>
<gene>
    <name evidence="7" type="primary">LOC111448221</name>
</gene>
<sequence>MGISGSCPFAEFIDLGNSLQSTLIKSSSFGDEEKTPIRSVSFTSRDSEPKVLKSVSSRNVSLEASINFNGRDLENLPSTEASSLETGNDIGVASINPKSVEFDNQSLSLDNDMERIKMLPALDPTNPKHVAALKLQKVYKSFRTRRKLADCAVLVEQSWWKLLDFAELKRSSVSFFDMEKRESAISRWSRARTRAAKVGKGLSKNAKARKLSLQHWLEAIDPRHRYGHNLHFYYMKWLHSQSKEPFFYWLDIGEGKEVNVVEKCPRWKLQQQCIKYLGPMERLAYEVIVEDGKLVFKQSGKLVHTAEEARNTKWIFVLSTSKTMYVGKKKKGTFQHSSFLAGGATTAAGRLVVDNGVLKAVWAHSGHYRPTEENFKDFMSFLKENNVDLTDVKTSSIDEGDDYLDCQTSRRHVRNNSSEEDIIEKLKGFESEENNMEESTEGKSDSFEQTQPSIELSERKRRNIGKKLANLEIPNRGEVIAMFGREQEDKGSTEVKVVPEESVLGRLNSHKDANSYQLGKQLSCRWTTGAGPRIGCVRDYPSQLQLRALEQVRLSPRCDTYCRHHCNPYVAIEMSPRTTIPPTFQAR</sequence>